<evidence type="ECO:0000256" key="4">
    <source>
        <dbReference type="ARBA" id="ARBA00022679"/>
    </source>
</evidence>
<dbReference type="InterPro" id="IPR011047">
    <property type="entry name" value="Quinoprotein_ADH-like_sf"/>
</dbReference>
<dbReference type="InterPro" id="IPR036097">
    <property type="entry name" value="HisK_dim/P_sf"/>
</dbReference>
<dbReference type="Pfam" id="PF07494">
    <property type="entry name" value="Reg_prop"/>
    <property type="match status" value="4"/>
</dbReference>
<protein>
    <recommendedName>
        <fullName evidence="2">histidine kinase</fullName>
        <ecNumber evidence="2">2.7.13.3</ecNumber>
    </recommendedName>
</protein>
<dbReference type="SUPFAM" id="SSF47384">
    <property type="entry name" value="Homodimeric domain of signal transducing histidine kinase"/>
    <property type="match status" value="1"/>
</dbReference>
<evidence type="ECO:0000259" key="12">
    <source>
        <dbReference type="PROSITE" id="PS50110"/>
    </source>
</evidence>
<keyword evidence="6" id="KW-0805">Transcription regulation</keyword>
<dbReference type="PRINTS" id="PR00344">
    <property type="entry name" value="BCTRLSENSOR"/>
</dbReference>
<evidence type="ECO:0000256" key="7">
    <source>
        <dbReference type="ARBA" id="ARBA00023163"/>
    </source>
</evidence>
<name>A0A1S1YTC7_FLAPC</name>
<dbReference type="SUPFAM" id="SSF50998">
    <property type="entry name" value="Quinoprotein alcohol dehydrogenase-like"/>
    <property type="match status" value="1"/>
</dbReference>
<dbReference type="Pfam" id="PF02518">
    <property type="entry name" value="HATPase_c"/>
    <property type="match status" value="1"/>
</dbReference>
<dbReference type="EC" id="2.7.13.3" evidence="2"/>
<dbReference type="PANTHER" id="PTHR43547:SF2">
    <property type="entry name" value="HYBRID SIGNAL TRANSDUCTION HISTIDINE KINASE C"/>
    <property type="match status" value="1"/>
</dbReference>
<evidence type="ECO:0000256" key="2">
    <source>
        <dbReference type="ARBA" id="ARBA00012438"/>
    </source>
</evidence>
<evidence type="ECO:0000256" key="8">
    <source>
        <dbReference type="PROSITE-ProRule" id="PRU00169"/>
    </source>
</evidence>
<dbReference type="Gene3D" id="3.30.565.10">
    <property type="entry name" value="Histidine kinase-like ATPase, C-terminal domain"/>
    <property type="match status" value="1"/>
</dbReference>
<dbReference type="SMART" id="SM00342">
    <property type="entry name" value="HTH_ARAC"/>
    <property type="match status" value="1"/>
</dbReference>
<organism evidence="13 14">
    <name type="scientific">Flammeovirga pacifica</name>
    <dbReference type="NCBI Taxonomy" id="915059"/>
    <lineage>
        <taxon>Bacteria</taxon>
        <taxon>Pseudomonadati</taxon>
        <taxon>Bacteroidota</taxon>
        <taxon>Cytophagia</taxon>
        <taxon>Cytophagales</taxon>
        <taxon>Flammeovirgaceae</taxon>
        <taxon>Flammeovirga</taxon>
    </lineage>
</organism>
<dbReference type="InterPro" id="IPR003594">
    <property type="entry name" value="HATPase_dom"/>
</dbReference>
<accession>A0A1S1YTC7</accession>
<dbReference type="PANTHER" id="PTHR43547">
    <property type="entry name" value="TWO-COMPONENT HISTIDINE KINASE"/>
    <property type="match status" value="1"/>
</dbReference>
<keyword evidence="14" id="KW-1185">Reference proteome</keyword>
<dbReference type="GO" id="GO:0000155">
    <property type="term" value="F:phosphorelay sensor kinase activity"/>
    <property type="evidence" value="ECO:0007669"/>
    <property type="project" value="InterPro"/>
</dbReference>
<dbReference type="InterPro" id="IPR036890">
    <property type="entry name" value="HATPase_C_sf"/>
</dbReference>
<dbReference type="SUPFAM" id="SSF46689">
    <property type="entry name" value="Homeodomain-like"/>
    <property type="match status" value="1"/>
</dbReference>
<dbReference type="Proteomes" id="UP000179797">
    <property type="component" value="Unassembled WGS sequence"/>
</dbReference>
<dbReference type="Gene3D" id="2.60.40.10">
    <property type="entry name" value="Immunoglobulins"/>
    <property type="match status" value="1"/>
</dbReference>
<dbReference type="InterPro" id="IPR011006">
    <property type="entry name" value="CheY-like_superfamily"/>
</dbReference>
<dbReference type="Gene3D" id="1.10.10.60">
    <property type="entry name" value="Homeodomain-like"/>
    <property type="match status" value="1"/>
</dbReference>
<dbReference type="SMART" id="SM00388">
    <property type="entry name" value="HisKA"/>
    <property type="match status" value="1"/>
</dbReference>
<dbReference type="PROSITE" id="PS50110">
    <property type="entry name" value="RESPONSE_REGULATORY"/>
    <property type="match status" value="1"/>
</dbReference>
<feature type="transmembrane region" description="Helical" evidence="9">
    <location>
        <begin position="806"/>
        <end position="825"/>
    </location>
</feature>
<dbReference type="Pfam" id="PF00072">
    <property type="entry name" value="Response_reg"/>
    <property type="match status" value="1"/>
</dbReference>
<evidence type="ECO:0000259" key="11">
    <source>
        <dbReference type="PROSITE" id="PS50109"/>
    </source>
</evidence>
<dbReference type="Pfam" id="PF07495">
    <property type="entry name" value="Y_Y_Y"/>
    <property type="match status" value="1"/>
</dbReference>
<dbReference type="InterPro" id="IPR011110">
    <property type="entry name" value="Reg_prop"/>
</dbReference>
<gene>
    <name evidence="13" type="ORF">NH26_22015</name>
</gene>
<reference evidence="13 14" key="1">
    <citation type="journal article" date="2012" name="Int. J. Syst. Evol. Microbiol.">
        <title>Flammeovirga pacifica sp. nov., isolated from deep-sea sediment.</title>
        <authorList>
            <person name="Xu H."/>
            <person name="Fu Y."/>
            <person name="Yang N."/>
            <person name="Ding Z."/>
            <person name="Lai Q."/>
            <person name="Zeng R."/>
        </authorList>
    </citation>
    <scope>NUCLEOTIDE SEQUENCE [LARGE SCALE GENOMIC DNA]</scope>
    <source>
        <strain evidence="14">DSM 24597 / LMG 26175 / WPAGA1</strain>
    </source>
</reference>
<dbReference type="SUPFAM" id="SSF52172">
    <property type="entry name" value="CheY-like"/>
    <property type="match status" value="1"/>
</dbReference>
<dbReference type="SMART" id="SM00387">
    <property type="entry name" value="HATPase_c"/>
    <property type="match status" value="1"/>
</dbReference>
<comment type="caution">
    <text evidence="13">The sequence shown here is derived from an EMBL/GenBank/DDBJ whole genome shotgun (WGS) entry which is preliminary data.</text>
</comment>
<comment type="catalytic activity">
    <reaction evidence="1">
        <text>ATP + protein L-histidine = ADP + protein N-phospho-L-histidine.</text>
        <dbReference type="EC" id="2.7.13.3"/>
    </reaction>
</comment>
<dbReference type="InterPro" id="IPR009057">
    <property type="entry name" value="Homeodomain-like_sf"/>
</dbReference>
<feature type="domain" description="HTH araC/xylS-type" evidence="10">
    <location>
        <begin position="1266"/>
        <end position="1365"/>
    </location>
</feature>
<evidence type="ECO:0000256" key="5">
    <source>
        <dbReference type="ARBA" id="ARBA00022777"/>
    </source>
</evidence>
<dbReference type="FunFam" id="3.30.565.10:FF:000006">
    <property type="entry name" value="Sensor histidine kinase WalK"/>
    <property type="match status" value="1"/>
</dbReference>
<evidence type="ECO:0000256" key="9">
    <source>
        <dbReference type="SAM" id="Phobius"/>
    </source>
</evidence>
<dbReference type="STRING" id="915059.NH26_22015"/>
<dbReference type="SUPFAM" id="SSF55874">
    <property type="entry name" value="ATPase domain of HSP90 chaperone/DNA topoisomerase II/histidine kinase"/>
    <property type="match status" value="1"/>
</dbReference>
<keyword evidence="9" id="KW-0812">Transmembrane</keyword>
<dbReference type="Pfam" id="PF00512">
    <property type="entry name" value="HisKA"/>
    <property type="match status" value="1"/>
</dbReference>
<proteinExistence type="predicted"/>
<keyword evidence="5" id="KW-0418">Kinase</keyword>
<evidence type="ECO:0000313" key="13">
    <source>
        <dbReference type="EMBL" id="OHX64280.1"/>
    </source>
</evidence>
<feature type="modified residue" description="4-aspartylphosphate" evidence="8">
    <location>
        <position position="1167"/>
    </location>
</feature>
<dbReference type="GO" id="GO:0003700">
    <property type="term" value="F:DNA-binding transcription factor activity"/>
    <property type="evidence" value="ECO:0007669"/>
    <property type="project" value="InterPro"/>
</dbReference>
<dbReference type="PROSITE" id="PS50109">
    <property type="entry name" value="HIS_KIN"/>
    <property type="match status" value="1"/>
</dbReference>
<keyword evidence="9" id="KW-0472">Membrane</keyword>
<dbReference type="PROSITE" id="PS01124">
    <property type="entry name" value="HTH_ARAC_FAMILY_2"/>
    <property type="match status" value="1"/>
</dbReference>
<evidence type="ECO:0000256" key="1">
    <source>
        <dbReference type="ARBA" id="ARBA00000085"/>
    </source>
</evidence>
<dbReference type="Gene3D" id="1.10.287.130">
    <property type="match status" value="1"/>
</dbReference>
<evidence type="ECO:0000313" key="14">
    <source>
        <dbReference type="Proteomes" id="UP000179797"/>
    </source>
</evidence>
<dbReference type="InterPro" id="IPR011123">
    <property type="entry name" value="Y_Y_Y"/>
</dbReference>
<feature type="domain" description="Response regulatory" evidence="12">
    <location>
        <begin position="1119"/>
        <end position="1234"/>
    </location>
</feature>
<dbReference type="InterPro" id="IPR005467">
    <property type="entry name" value="His_kinase_dom"/>
</dbReference>
<dbReference type="Pfam" id="PF12833">
    <property type="entry name" value="HTH_18"/>
    <property type="match status" value="1"/>
</dbReference>
<dbReference type="InterPro" id="IPR001789">
    <property type="entry name" value="Sig_transdc_resp-reg_receiver"/>
</dbReference>
<dbReference type="Gene3D" id="2.130.10.10">
    <property type="entry name" value="YVTN repeat-like/Quinoprotein amine dehydrogenase"/>
    <property type="match status" value="2"/>
</dbReference>
<keyword evidence="7" id="KW-0804">Transcription</keyword>
<dbReference type="CDD" id="cd00082">
    <property type="entry name" value="HisKA"/>
    <property type="match status" value="1"/>
</dbReference>
<keyword evidence="3 8" id="KW-0597">Phosphoprotein</keyword>
<dbReference type="InterPro" id="IPR003661">
    <property type="entry name" value="HisK_dim/P_dom"/>
</dbReference>
<dbReference type="EMBL" id="JRYR02000002">
    <property type="protein sequence ID" value="OHX64280.1"/>
    <property type="molecule type" value="Genomic_DNA"/>
</dbReference>
<evidence type="ECO:0000259" key="10">
    <source>
        <dbReference type="PROSITE" id="PS01124"/>
    </source>
</evidence>
<keyword evidence="9" id="KW-1133">Transmembrane helix</keyword>
<evidence type="ECO:0000256" key="3">
    <source>
        <dbReference type="ARBA" id="ARBA00022553"/>
    </source>
</evidence>
<dbReference type="Gene3D" id="3.40.50.2300">
    <property type="match status" value="1"/>
</dbReference>
<dbReference type="InterPro" id="IPR018060">
    <property type="entry name" value="HTH_AraC"/>
</dbReference>
<dbReference type="InterPro" id="IPR004358">
    <property type="entry name" value="Sig_transdc_His_kin-like_C"/>
</dbReference>
<dbReference type="InterPro" id="IPR015943">
    <property type="entry name" value="WD40/YVTN_repeat-like_dom_sf"/>
</dbReference>
<sequence>MNEMNRIFSIYLYLLFFLITIPIQAQKEGMDYHYIKSFSMAEGMSHYGVTSILEDHLGKIWVGTFDGLNTFDGYDFKYYRNNKHEKLLTSTRVRSLAQDKYHSIWVGTDNGINIFDYEQETIEKFFVNEIDKNFFSGPIIIQILILNDRVYCLSQNDGVYIFDEKTRELLSHLPSTSNLRIHHLCEVGSEVFVGSNKGVYKINVKTNELINVFGKIGLRVLDFTANKQGTLFCLTNNGITIIETPNGKDYKLKGKYFIHRKFLCLDIRNDSELWIGDRERGVYVINIDELLSHETKYSDISIANKIDISRVSYLLPNSKSGSWVGSFDDGLFHLKNYQQVFKNASLISHDQQISSSNQILNVNVYDSSHVLLNVHFRGIINYDIKNEKMCELPQFIQNYKNIIQYSIFVDKKGGSYVKYNSKENYYKYQSKEGNTFKPVLFKDLPELGKMKIRALALDKFGYHWIAANEGLYRIRIGNNGKVRQAEFLKSLDNKHSFKELRSIYIDPKYNFIWVGSKQDGLIRIDNAPKKKLNEMKIAHFVHNVNNNYSLPSNFVSSIVRLPNGDLWLGTETGGICKVENSQLASTFKSFSEEDGLDNNSVKSIQYDEQNNLWITTNKGINQFDLDTYQFRNYSEDDGVLAAPFISTSGKLDNGTLVFGGLNGLCFFDPKEITEVVTLPDFVFGELKIFNQEIHPSEEVNGKTILQKTLNHTDQIELDYEQNVFSIELTSLHFKNPKNNLIKYRLLPQDTEWVVRASDSKEASFNGLPPGKYTFQAAASNSKKEWTPVKELTIIIHPPLWKTVGAYIFYLFVIIVVIIIINRFIIRLNTLKHDLQLEHLERDRVVELNKTRTQMFMNISHEFRTPLTLISGPLQLLIRMFKENIDAFEHLNLIDRQSKKMFQLVNQVQDFQKAEQSLLQLDMQSFEFVELISEIKTDFDQLASQTNKKLKFEGEANQLFIIADRNKLEIIINNLLNNAFKFTKERDEITFSYGIRDEKIFFQVKDSGKGISEDDIPNIFDRYFQSKNYNTTTIGSGIGLAFSKKLVELHYGKITVESVVNQNTIFEVILPVKFSLKDEFNENRYQELLSDETDDDKQKVLPEGIDLPAHMKDESLKSLNVFFVEDNDDLRKFITTSLSEYFNVKQFENGKKCLDQIEEEWPDLIISDILMPEVNGLELANKLKNDVRTSHIPIILLTSRSSIDDRVLGLETGADAYITKPFDLKHLVATAQMLLKNRQKLRERFSIDFPMEVEKKSIDKTDRVFMEKLYELMEDNLDNEDLDISDFIDVLHLNRTHFYQKVKAITNHTPYELLKKYRLKKAAELLVKEKLSVSEVFFKTGFKSRTHFSKMFKEYYGIPPGKYGKQAKLEDK</sequence>
<dbReference type="SMART" id="SM00448">
    <property type="entry name" value="REC"/>
    <property type="match status" value="1"/>
</dbReference>
<feature type="domain" description="Histidine kinase" evidence="11">
    <location>
        <begin position="857"/>
        <end position="1073"/>
    </location>
</feature>
<evidence type="ECO:0000256" key="6">
    <source>
        <dbReference type="ARBA" id="ARBA00023015"/>
    </source>
</evidence>
<dbReference type="InterPro" id="IPR013783">
    <property type="entry name" value="Ig-like_fold"/>
</dbReference>
<dbReference type="GO" id="GO:0043565">
    <property type="term" value="F:sequence-specific DNA binding"/>
    <property type="evidence" value="ECO:0007669"/>
    <property type="project" value="InterPro"/>
</dbReference>
<keyword evidence="4" id="KW-0808">Transferase</keyword>